<keyword evidence="5 6" id="KW-0472">Membrane</keyword>
<gene>
    <name evidence="7" type="ORF">M569_09151</name>
</gene>
<dbReference type="GO" id="GO:0005789">
    <property type="term" value="C:endoplasmic reticulum membrane"/>
    <property type="evidence" value="ECO:0007669"/>
    <property type="project" value="UniProtKB-SubCell"/>
</dbReference>
<name>S8CFF8_9LAMI</name>
<dbReference type="OrthoDB" id="2018698at2759"/>
<comment type="subcellular location">
    <subcellularLocation>
        <location evidence="1">Endoplasmic reticulum membrane</location>
        <topology evidence="1">Multi-pass membrane protein</topology>
    </subcellularLocation>
</comment>
<keyword evidence="8" id="KW-1185">Reference proteome</keyword>
<comment type="caution">
    <text evidence="7">The sequence shown here is derived from an EMBL/GenBank/DDBJ whole genome shotgun (WGS) entry which is preliminary data.</text>
</comment>
<keyword evidence="2 6" id="KW-0812">Transmembrane</keyword>
<dbReference type="GO" id="GO:0070072">
    <property type="term" value="P:vacuolar proton-transporting V-type ATPase complex assembly"/>
    <property type="evidence" value="ECO:0007669"/>
    <property type="project" value="InterPro"/>
</dbReference>
<dbReference type="PANTHER" id="PTHR31394">
    <property type="entry name" value="TRANSMEMBRANE PROTEIN 199"/>
    <property type="match status" value="1"/>
</dbReference>
<keyword evidence="4 6" id="KW-1133">Transmembrane helix</keyword>
<evidence type="ECO:0000256" key="1">
    <source>
        <dbReference type="ARBA" id="ARBA00004477"/>
    </source>
</evidence>
<reference evidence="7 8" key="1">
    <citation type="journal article" date="2013" name="BMC Genomics">
        <title>The miniature genome of a carnivorous plant Genlisea aurea contains a low number of genes and short non-coding sequences.</title>
        <authorList>
            <person name="Leushkin E.V."/>
            <person name="Sutormin R.A."/>
            <person name="Nabieva E.R."/>
            <person name="Penin A.A."/>
            <person name="Kondrashov A.S."/>
            <person name="Logacheva M.D."/>
        </authorList>
    </citation>
    <scope>NUCLEOTIDE SEQUENCE [LARGE SCALE GENOMIC DNA]</scope>
</reference>
<dbReference type="Proteomes" id="UP000015453">
    <property type="component" value="Unassembled WGS sequence"/>
</dbReference>
<proteinExistence type="predicted"/>
<evidence type="ECO:0000256" key="5">
    <source>
        <dbReference type="ARBA" id="ARBA00023136"/>
    </source>
</evidence>
<dbReference type="AlphaFoldDB" id="S8CFF8"/>
<dbReference type="EMBL" id="AUSU01004120">
    <property type="protein sequence ID" value="EPS65625.1"/>
    <property type="molecule type" value="Genomic_DNA"/>
</dbReference>
<dbReference type="InterPro" id="IPR021013">
    <property type="entry name" value="ATPase_Vma12"/>
</dbReference>
<accession>S8CFF8</accession>
<evidence type="ECO:0000313" key="7">
    <source>
        <dbReference type="EMBL" id="EPS65625.1"/>
    </source>
</evidence>
<feature type="transmembrane region" description="Helical" evidence="6">
    <location>
        <begin position="172"/>
        <end position="192"/>
    </location>
</feature>
<evidence type="ECO:0000313" key="8">
    <source>
        <dbReference type="Proteomes" id="UP000015453"/>
    </source>
</evidence>
<dbReference type="PANTHER" id="PTHR31394:SF1">
    <property type="entry name" value="TRANSMEMBRANE PROTEIN 199"/>
    <property type="match status" value="1"/>
</dbReference>
<evidence type="ECO:0000256" key="3">
    <source>
        <dbReference type="ARBA" id="ARBA00022824"/>
    </source>
</evidence>
<evidence type="ECO:0000256" key="2">
    <source>
        <dbReference type="ARBA" id="ARBA00022692"/>
    </source>
</evidence>
<feature type="transmembrane region" description="Helical" evidence="6">
    <location>
        <begin position="141"/>
        <end position="160"/>
    </location>
</feature>
<keyword evidence="3" id="KW-0256">Endoplasmic reticulum</keyword>
<protein>
    <submittedName>
        <fullName evidence="7">Uncharacterized protein</fullName>
    </submittedName>
</protein>
<sequence>MARELEEFRSPSAAAGLIISSTVSIRTFLTAASSDSALAEDLREMSASLAVQSTVPYESLRRIWFGSGRDVRPSLSMLLSGSNFVFTSPKPREKSKELQLMLEKLEEAAERKAYQKLVQDITPPRTTFEEPFSSYKDQLGFGMHVVVAMFTGYLVGYAAFRALLGNSAAMSAAGGILGLVLAMLVETLLFIIRSSTIPSSSPSSIKMMSYKKNQ</sequence>
<evidence type="ECO:0000256" key="4">
    <source>
        <dbReference type="ARBA" id="ARBA00022989"/>
    </source>
</evidence>
<organism evidence="7 8">
    <name type="scientific">Genlisea aurea</name>
    <dbReference type="NCBI Taxonomy" id="192259"/>
    <lineage>
        <taxon>Eukaryota</taxon>
        <taxon>Viridiplantae</taxon>
        <taxon>Streptophyta</taxon>
        <taxon>Embryophyta</taxon>
        <taxon>Tracheophyta</taxon>
        <taxon>Spermatophyta</taxon>
        <taxon>Magnoliopsida</taxon>
        <taxon>eudicotyledons</taxon>
        <taxon>Gunneridae</taxon>
        <taxon>Pentapetalae</taxon>
        <taxon>asterids</taxon>
        <taxon>lamiids</taxon>
        <taxon>Lamiales</taxon>
        <taxon>Lentibulariaceae</taxon>
        <taxon>Genlisea</taxon>
    </lineage>
</organism>
<evidence type="ECO:0000256" key="6">
    <source>
        <dbReference type="SAM" id="Phobius"/>
    </source>
</evidence>